<sequence>MMTTKAELWDDWIERSLLTDISSSETPDPVPMIETSGGELETIDEFDSYRYGRGDGQYLYLLYLIDEPMEQASDVIPVYIGETNSITSRLYQHFKKIRDALPTEDWEDDGSWGSWSKYDHMAAVYEHADSPLYAWILDVEELDAGPYGHSSYRQELEAKLVGLVHSQSRFEREFANREFVPNRVVHEMGKVGPKWLTGAESYEPTSISLTADGPLTGKSKTDLWHDWVEETILHDIQDPSEADPIPLFETNEELKVKLTPKEGLKRSDAIDEQIRREGKRCVSKDGVPPNCPDGLLYVMYQLAPGSDDLEPADVIPRYIGKAEAYGKKNELSANFTEIAFDRDRTGSFARWGDGDYWHIGELSNTVFGREEKKLAWASELFEQGSRTLKRQTYLWIRAWDSDAYRGPYGYDAYLAEAEPLLIGLAQDAYPSELLNYSGAPDDAPIKSKDHQFETLSE</sequence>
<evidence type="ECO:0000313" key="1">
    <source>
        <dbReference type="EMBL" id="TYL37372.1"/>
    </source>
</evidence>
<dbReference type="CDD" id="cd00719">
    <property type="entry name" value="GIY-YIG_SF"/>
    <property type="match status" value="1"/>
</dbReference>
<keyword evidence="2" id="KW-1185">Reference proteome</keyword>
<accession>A0A8J8TRA7</accession>
<evidence type="ECO:0008006" key="3">
    <source>
        <dbReference type="Google" id="ProtNLM"/>
    </source>
</evidence>
<evidence type="ECO:0000313" key="2">
    <source>
        <dbReference type="Proteomes" id="UP000766904"/>
    </source>
</evidence>
<gene>
    <name evidence="1" type="ORF">CV102_17285</name>
</gene>
<reference evidence="1" key="1">
    <citation type="submission" date="2017-11" db="EMBL/GenBank/DDBJ databases">
        <authorList>
            <person name="Kajale S.C."/>
            <person name="Sharma A."/>
        </authorList>
    </citation>
    <scope>NUCLEOTIDE SEQUENCE</scope>
    <source>
        <strain evidence="1">LS1_42</strain>
    </source>
</reference>
<dbReference type="EMBL" id="PHNJ01000010">
    <property type="protein sequence ID" value="TYL37372.1"/>
    <property type="molecule type" value="Genomic_DNA"/>
</dbReference>
<comment type="caution">
    <text evidence="1">The sequence shown here is derived from an EMBL/GenBank/DDBJ whole genome shotgun (WGS) entry which is preliminary data.</text>
</comment>
<dbReference type="AlphaFoldDB" id="A0A8J8TRA7"/>
<dbReference type="OrthoDB" id="169621at2157"/>
<name>A0A8J8TRA7_9EURY</name>
<organism evidence="1 2">
    <name type="scientific">Natronococcus pandeyae</name>
    <dbReference type="NCBI Taxonomy" id="2055836"/>
    <lineage>
        <taxon>Archaea</taxon>
        <taxon>Methanobacteriati</taxon>
        <taxon>Methanobacteriota</taxon>
        <taxon>Stenosarchaea group</taxon>
        <taxon>Halobacteria</taxon>
        <taxon>Halobacteriales</taxon>
        <taxon>Natrialbaceae</taxon>
        <taxon>Natronococcus</taxon>
    </lineage>
</organism>
<protein>
    <recommendedName>
        <fullName evidence="3">GIY-YIG nuclease family protein</fullName>
    </recommendedName>
</protein>
<dbReference type="Proteomes" id="UP000766904">
    <property type="component" value="Unassembled WGS sequence"/>
</dbReference>
<proteinExistence type="predicted"/>